<dbReference type="InterPro" id="IPR026741">
    <property type="entry name" value="SNO"/>
</dbReference>
<dbReference type="KEGG" id="dpx:DAPPUDRAFT_326824"/>
<feature type="domain" description="Strawberry notch AAA" evidence="1">
    <location>
        <begin position="2"/>
        <end position="90"/>
    </location>
</feature>
<organism evidence="2 3">
    <name type="scientific">Daphnia pulex</name>
    <name type="common">Water flea</name>
    <dbReference type="NCBI Taxonomy" id="6669"/>
    <lineage>
        <taxon>Eukaryota</taxon>
        <taxon>Metazoa</taxon>
        <taxon>Ecdysozoa</taxon>
        <taxon>Arthropoda</taxon>
        <taxon>Crustacea</taxon>
        <taxon>Branchiopoda</taxon>
        <taxon>Diplostraca</taxon>
        <taxon>Cladocera</taxon>
        <taxon>Anomopoda</taxon>
        <taxon>Daphniidae</taxon>
        <taxon>Daphnia</taxon>
    </lineage>
</organism>
<accession>E9H8W1</accession>
<dbReference type="GO" id="GO:0006355">
    <property type="term" value="P:regulation of DNA-templated transcription"/>
    <property type="evidence" value="ECO:0007669"/>
    <property type="project" value="InterPro"/>
</dbReference>
<dbReference type="eggNOG" id="KOG1513">
    <property type="taxonomic scope" value="Eukaryota"/>
</dbReference>
<evidence type="ECO:0000313" key="2">
    <source>
        <dbReference type="EMBL" id="EFX71824.1"/>
    </source>
</evidence>
<dbReference type="InterPro" id="IPR039187">
    <property type="entry name" value="SNO_AAA"/>
</dbReference>
<dbReference type="Pfam" id="PF13872">
    <property type="entry name" value="AAA_34"/>
    <property type="match status" value="1"/>
</dbReference>
<reference evidence="2 3" key="1">
    <citation type="journal article" date="2011" name="Science">
        <title>The ecoresponsive genome of Daphnia pulex.</title>
        <authorList>
            <person name="Colbourne J.K."/>
            <person name="Pfrender M.E."/>
            <person name="Gilbert D."/>
            <person name="Thomas W.K."/>
            <person name="Tucker A."/>
            <person name="Oakley T.H."/>
            <person name="Tokishita S."/>
            <person name="Aerts A."/>
            <person name="Arnold G.J."/>
            <person name="Basu M.K."/>
            <person name="Bauer D.J."/>
            <person name="Caceres C.E."/>
            <person name="Carmel L."/>
            <person name="Casola C."/>
            <person name="Choi J.H."/>
            <person name="Detter J.C."/>
            <person name="Dong Q."/>
            <person name="Dusheyko S."/>
            <person name="Eads B.D."/>
            <person name="Frohlich T."/>
            <person name="Geiler-Samerotte K.A."/>
            <person name="Gerlach D."/>
            <person name="Hatcher P."/>
            <person name="Jogdeo S."/>
            <person name="Krijgsveld J."/>
            <person name="Kriventseva E.V."/>
            <person name="Kultz D."/>
            <person name="Laforsch C."/>
            <person name="Lindquist E."/>
            <person name="Lopez J."/>
            <person name="Manak J.R."/>
            <person name="Muller J."/>
            <person name="Pangilinan J."/>
            <person name="Patwardhan R.P."/>
            <person name="Pitluck S."/>
            <person name="Pritham E.J."/>
            <person name="Rechtsteiner A."/>
            <person name="Rho M."/>
            <person name="Rogozin I.B."/>
            <person name="Sakarya O."/>
            <person name="Salamov A."/>
            <person name="Schaack S."/>
            <person name="Shapiro H."/>
            <person name="Shiga Y."/>
            <person name="Skalitzky C."/>
            <person name="Smith Z."/>
            <person name="Souvorov A."/>
            <person name="Sung W."/>
            <person name="Tang Z."/>
            <person name="Tsuchiya D."/>
            <person name="Tu H."/>
            <person name="Vos H."/>
            <person name="Wang M."/>
            <person name="Wolf Y.I."/>
            <person name="Yamagata H."/>
            <person name="Yamada T."/>
            <person name="Ye Y."/>
            <person name="Shaw J.R."/>
            <person name="Andrews J."/>
            <person name="Crease T.J."/>
            <person name="Tang H."/>
            <person name="Lucas S.M."/>
            <person name="Robertson H.M."/>
            <person name="Bork P."/>
            <person name="Koonin E.V."/>
            <person name="Zdobnov E.M."/>
            <person name="Grigoriev I.V."/>
            <person name="Lynch M."/>
            <person name="Boore J.L."/>
        </authorList>
    </citation>
    <scope>NUCLEOTIDE SEQUENCE [LARGE SCALE GENOMIC DNA]</scope>
</reference>
<dbReference type="OrthoDB" id="421838at2759"/>
<evidence type="ECO:0000259" key="1">
    <source>
        <dbReference type="Pfam" id="PF13872"/>
    </source>
</evidence>
<dbReference type="Proteomes" id="UP000000305">
    <property type="component" value="Unassembled WGS sequence"/>
</dbReference>
<keyword evidence="3" id="KW-1185">Reference proteome</keyword>
<dbReference type="PANTHER" id="PTHR12706">
    <property type="entry name" value="STRAWBERRY NOTCH-RELATED"/>
    <property type="match status" value="1"/>
</dbReference>
<dbReference type="EMBL" id="GL732606">
    <property type="protein sequence ID" value="EFX71824.1"/>
    <property type="molecule type" value="Genomic_DNA"/>
</dbReference>
<sequence length="144" mass="15968">MHERILPDGSRAGFFMGDGTGIGKSRMIAGLIAENRQKKRKKAIWISMSSELKNAAQQDLLDIGAGKIKVHSLTGMMYGHKISADGTISGADPSVFLLWILILQSGKRNDAFLDSAIDFILVPDKKREKREPPFFDNYYSTPPL</sequence>
<gene>
    <name evidence="2" type="ORF">DAPPUDRAFT_326824</name>
</gene>
<evidence type="ECO:0000313" key="3">
    <source>
        <dbReference type="Proteomes" id="UP000000305"/>
    </source>
</evidence>
<dbReference type="PhylomeDB" id="E9H8W1"/>
<dbReference type="STRING" id="6669.E9H8W1"/>
<protein>
    <recommendedName>
        <fullName evidence="1">Strawberry notch AAA domain-containing protein</fullName>
    </recommendedName>
</protein>
<dbReference type="PANTHER" id="PTHR12706:SF30">
    <property type="entry name" value="PROTEIN STRAWBERRY NOTCH-RELATED"/>
    <property type="match status" value="1"/>
</dbReference>
<dbReference type="HOGENOM" id="CLU_1798416_0_0_1"/>
<name>E9H8W1_DAPPU</name>
<dbReference type="InParanoid" id="E9H8W1"/>
<dbReference type="AlphaFoldDB" id="E9H8W1"/>
<proteinExistence type="predicted"/>